<dbReference type="STRING" id="1648404.CP97_05630"/>
<reference evidence="2" key="2">
    <citation type="submission" date="2015-04" db="EMBL/GenBank/DDBJ databases">
        <title>The complete genome sequence of Erythrobacter sp. s21-N3.</title>
        <authorList>
            <person name="Zhuang L."/>
            <person name="Liu Y."/>
            <person name="Shao Z."/>
        </authorList>
    </citation>
    <scope>NUCLEOTIDE SEQUENCE [LARGE SCALE GENOMIC DNA]</scope>
    <source>
        <strain evidence="2">s21-N3</strain>
    </source>
</reference>
<dbReference type="KEGG" id="ery:CP97_05630"/>
<keyword evidence="2" id="KW-1185">Reference proteome</keyword>
<dbReference type="EMBL" id="CP011310">
    <property type="protein sequence ID" value="AKQ43204.2"/>
    <property type="molecule type" value="Genomic_DNA"/>
</dbReference>
<evidence type="ECO:0000313" key="1">
    <source>
        <dbReference type="EMBL" id="AKQ43204.2"/>
    </source>
</evidence>
<evidence type="ECO:0008006" key="3">
    <source>
        <dbReference type="Google" id="ProtNLM"/>
    </source>
</evidence>
<proteinExistence type="predicted"/>
<accession>A0A0H4VJP4</accession>
<dbReference type="AlphaFoldDB" id="A0A0H4VJP4"/>
<dbReference type="SUPFAM" id="SSF56059">
    <property type="entry name" value="Glutathione synthetase ATP-binding domain-like"/>
    <property type="match status" value="1"/>
</dbReference>
<gene>
    <name evidence="1" type="ORF">CP97_05630</name>
</gene>
<reference evidence="1 2" key="1">
    <citation type="journal article" date="2015" name="Int. J. Syst. Evol. Microbiol.">
        <title>Erythrobacter atlanticus sp. nov., a bacterium from ocean sediment able to degrade polycyclic aromatic hydrocarbons.</title>
        <authorList>
            <person name="Zhuang L."/>
            <person name="Liu Y."/>
            <person name="Wang L."/>
            <person name="Wang W."/>
            <person name="Shao Z."/>
        </authorList>
    </citation>
    <scope>NUCLEOTIDE SEQUENCE [LARGE SCALE GENOMIC DNA]</scope>
    <source>
        <strain evidence="2">s21-N3</strain>
    </source>
</reference>
<evidence type="ECO:0000313" key="2">
    <source>
        <dbReference type="Proteomes" id="UP000059113"/>
    </source>
</evidence>
<protein>
    <recommendedName>
        <fullName evidence="3">Circularly permuted ATPgrasp domain-containing protein</fullName>
    </recommendedName>
</protein>
<name>A0A0H4VJP4_9SPHN</name>
<sequence>MLDVTVGQVGFGEELLNAQPHLFANSPVFVDQKTLTAMMEVVAAIEKVSRSPQFRSAVMSWAPTIAEPDFGPRGAFMGYDFHLTADGPRLIEINTNAGGAFLNAVLSEAQAQCCQTFHPALVADDKGEAFRKRIVAMFEDEWQAKGREGQLKSIAIIDEEPEAQPLYPEFLAARSLLERSGFDAIIAGPEQLAVTPTGLFCGKRKIDLVYNRLVDFSLERAESATLREAYLANKVVLTPNPHIHALFADKRNFCLLSDADWLARSELKSSEIDTLLAAIPKTRRVDAGNAERFWAERRKWFFKPSRGHGSKGVYRGAKLTKKVWEQIVAGDYVAQLFTPPSVRKVRLDGEVVDLKVDVRLYTYAGQILMTAARLYQGQATNMRTPGGGFAPVLSLGDADIGADESAASSKL</sequence>
<organism evidence="1 2">
    <name type="scientific">Aurantiacibacter atlanticus</name>
    <dbReference type="NCBI Taxonomy" id="1648404"/>
    <lineage>
        <taxon>Bacteria</taxon>
        <taxon>Pseudomonadati</taxon>
        <taxon>Pseudomonadota</taxon>
        <taxon>Alphaproteobacteria</taxon>
        <taxon>Sphingomonadales</taxon>
        <taxon>Erythrobacteraceae</taxon>
        <taxon>Aurantiacibacter</taxon>
    </lineage>
</organism>
<dbReference type="Proteomes" id="UP000059113">
    <property type="component" value="Chromosome"/>
</dbReference>